<feature type="signal peptide" evidence="1">
    <location>
        <begin position="1"/>
        <end position="22"/>
    </location>
</feature>
<dbReference type="HOGENOM" id="CLU_115346_0_0_10"/>
<dbReference type="Proteomes" id="UP000002945">
    <property type="component" value="Unassembled WGS sequence"/>
</dbReference>
<name>A9DN20_9FLAO</name>
<dbReference type="STRING" id="391587.KAOT1_18077"/>
<sequence length="198" mass="23137">MKKRMNKIVVILMMTISVMSYANNMFSVETTKTNTMLTLNNVKKGHELIIKDTNLLVLYRESIQQNGTYKKGFDLTALPDGDYFFELDKDVEILTIPFKVTSNTVLFDKEKESIIYKPTVRVDDNHLFISRLSLDAQPLKISMFYRGSYNYNSSMILSEEIEDTKIIERIYELSKEKKGEYIIVFETQGRSFTEKIKF</sequence>
<feature type="chain" id="PRO_5002734137" evidence="1">
    <location>
        <begin position="23"/>
        <end position="198"/>
    </location>
</feature>
<dbReference type="EMBL" id="ABIB01000002">
    <property type="protein sequence ID" value="EDP97096.1"/>
    <property type="molecule type" value="Genomic_DNA"/>
</dbReference>
<evidence type="ECO:0000313" key="3">
    <source>
        <dbReference type="Proteomes" id="UP000002945"/>
    </source>
</evidence>
<accession>A9DN20</accession>
<dbReference type="OrthoDB" id="1122048at2"/>
<reference evidence="2 3" key="1">
    <citation type="journal article" date="2011" name="J. Bacteriol.">
        <title>Genome sequence of the algicidal bacterium Kordia algicida OT-1.</title>
        <authorList>
            <person name="Lee H.S."/>
            <person name="Kang S.G."/>
            <person name="Kwon K.K."/>
            <person name="Lee J.H."/>
            <person name="Kim S.J."/>
        </authorList>
    </citation>
    <scope>NUCLEOTIDE SEQUENCE [LARGE SCALE GENOMIC DNA]</scope>
    <source>
        <strain evidence="2 3">OT-1</strain>
    </source>
</reference>
<dbReference type="eggNOG" id="ENOG5032UD2">
    <property type="taxonomic scope" value="Bacteria"/>
</dbReference>
<keyword evidence="1" id="KW-0732">Signal</keyword>
<protein>
    <submittedName>
        <fullName evidence="2">Uncharacterized protein</fullName>
    </submittedName>
</protein>
<keyword evidence="3" id="KW-1185">Reference proteome</keyword>
<evidence type="ECO:0000256" key="1">
    <source>
        <dbReference type="SAM" id="SignalP"/>
    </source>
</evidence>
<dbReference type="RefSeq" id="WP_007096149.1">
    <property type="nucleotide sequence ID" value="NZ_CP142125.1"/>
</dbReference>
<comment type="caution">
    <text evidence="2">The sequence shown here is derived from an EMBL/GenBank/DDBJ whole genome shotgun (WGS) entry which is preliminary data.</text>
</comment>
<evidence type="ECO:0000313" key="2">
    <source>
        <dbReference type="EMBL" id="EDP97096.1"/>
    </source>
</evidence>
<dbReference type="AlphaFoldDB" id="A9DN20"/>
<organism evidence="2 3">
    <name type="scientific">Kordia algicida OT-1</name>
    <dbReference type="NCBI Taxonomy" id="391587"/>
    <lineage>
        <taxon>Bacteria</taxon>
        <taxon>Pseudomonadati</taxon>
        <taxon>Bacteroidota</taxon>
        <taxon>Flavobacteriia</taxon>
        <taxon>Flavobacteriales</taxon>
        <taxon>Flavobacteriaceae</taxon>
        <taxon>Kordia</taxon>
    </lineage>
</organism>
<gene>
    <name evidence="2" type="ORF">KAOT1_18077</name>
</gene>
<proteinExistence type="predicted"/>